<name>W7DE25_9LIST</name>
<evidence type="ECO:0000256" key="6">
    <source>
        <dbReference type="PIRSR" id="PIRSR000390-1"/>
    </source>
</evidence>
<keyword evidence="10" id="KW-1185">Reference proteome</keyword>
<dbReference type="RefSeq" id="WP_036101297.1">
    <property type="nucleotide sequence ID" value="NZ_AODL01000022.1"/>
</dbReference>
<dbReference type="PIRSF" id="PIRSF000390">
    <property type="entry name" value="PLP_StrS"/>
    <property type="match status" value="1"/>
</dbReference>
<accession>W7DE25</accession>
<dbReference type="GO" id="GO:0008483">
    <property type="term" value="F:transaminase activity"/>
    <property type="evidence" value="ECO:0007669"/>
    <property type="project" value="UniProtKB-KW"/>
</dbReference>
<dbReference type="Gene3D" id="3.40.640.10">
    <property type="entry name" value="Type I PLP-dependent aspartate aminotransferase-like (Major domain)"/>
    <property type="match status" value="1"/>
</dbReference>
<evidence type="ECO:0000256" key="2">
    <source>
        <dbReference type="ARBA" id="ARBA00022576"/>
    </source>
</evidence>
<comment type="similarity">
    <text evidence="5 8">Belongs to the DegT/DnrJ/EryC1 family.</text>
</comment>
<keyword evidence="2 9" id="KW-0032">Aminotransferase</keyword>
<dbReference type="GO" id="GO:0000271">
    <property type="term" value="P:polysaccharide biosynthetic process"/>
    <property type="evidence" value="ECO:0007669"/>
    <property type="project" value="TreeGrafter"/>
</dbReference>
<dbReference type="AlphaFoldDB" id="W7DE25"/>
<feature type="modified residue" description="N6-(pyridoxal phosphate)lysine" evidence="7">
    <location>
        <position position="190"/>
    </location>
</feature>
<comment type="cofactor">
    <cofactor evidence="1">
        <name>pyridoxal 5'-phosphate</name>
        <dbReference type="ChEBI" id="CHEBI:597326"/>
    </cofactor>
</comment>
<comment type="caution">
    <text evidence="9">The sequence shown here is derived from an EMBL/GenBank/DDBJ whole genome shotgun (WGS) entry which is preliminary data.</text>
</comment>
<evidence type="ECO:0000256" key="4">
    <source>
        <dbReference type="ARBA" id="ARBA00022898"/>
    </source>
</evidence>
<dbReference type="InterPro" id="IPR015421">
    <property type="entry name" value="PyrdxlP-dep_Trfase_major"/>
</dbReference>
<keyword evidence="4 7" id="KW-0663">Pyridoxal phosphate</keyword>
<dbReference type="PANTHER" id="PTHR30244:SF34">
    <property type="entry name" value="DTDP-4-AMINO-4,6-DIDEOXYGALACTOSE TRANSAMINASE"/>
    <property type="match status" value="1"/>
</dbReference>
<dbReference type="Pfam" id="PF01041">
    <property type="entry name" value="DegT_DnrJ_EryC1"/>
    <property type="match status" value="1"/>
</dbReference>
<evidence type="ECO:0000256" key="8">
    <source>
        <dbReference type="RuleBase" id="RU004508"/>
    </source>
</evidence>
<dbReference type="Gene3D" id="3.90.1150.10">
    <property type="entry name" value="Aspartate Aminotransferase, domain 1"/>
    <property type="match status" value="1"/>
</dbReference>
<evidence type="ECO:0000256" key="5">
    <source>
        <dbReference type="ARBA" id="ARBA00037999"/>
    </source>
</evidence>
<reference evidence="9 10" key="1">
    <citation type="journal article" date="2014" name="Int. J. Syst. Evol. Microbiol.">
        <title>Listeria floridensis sp. nov., Listeria aquatica sp. nov., Listeria cornellensis sp. nov., Listeria riparia sp. nov. and Listeria grandensis sp. nov., from agricultural and natural environments.</title>
        <authorList>
            <person name="den Bakker H.C."/>
            <person name="Warchocki S."/>
            <person name="Wright E.M."/>
            <person name="Allred A.F."/>
            <person name="Ahlstrom C."/>
            <person name="Manuel C.S."/>
            <person name="Stasiewicz M.J."/>
            <person name="Burrell A."/>
            <person name="Roof S."/>
            <person name="Strawn L."/>
            <person name="Fortes E.D."/>
            <person name="Nightingale K.K."/>
            <person name="Kephart D."/>
            <person name="Wiedmann M."/>
        </authorList>
    </citation>
    <scope>NUCLEOTIDE SEQUENCE [LARGE SCALE GENOMIC DNA]</scope>
    <source>
        <strain evidence="9 10">FSL S10-1204</strain>
    </source>
</reference>
<proteinExistence type="inferred from homology"/>
<dbReference type="PANTHER" id="PTHR30244">
    <property type="entry name" value="TRANSAMINASE"/>
    <property type="match status" value="1"/>
</dbReference>
<evidence type="ECO:0000256" key="7">
    <source>
        <dbReference type="PIRSR" id="PIRSR000390-2"/>
    </source>
</evidence>
<dbReference type="InterPro" id="IPR015424">
    <property type="entry name" value="PyrdxlP-dep_Trfase"/>
</dbReference>
<dbReference type="CDD" id="cd00616">
    <property type="entry name" value="AHBA_syn"/>
    <property type="match status" value="1"/>
</dbReference>
<dbReference type="InterPro" id="IPR000653">
    <property type="entry name" value="DegT/StrS_aminotransferase"/>
</dbReference>
<evidence type="ECO:0000313" key="9">
    <source>
        <dbReference type="EMBL" id="EUJ43573.1"/>
    </source>
</evidence>
<dbReference type="PATRIC" id="fig|1265816.5.peg.2441"/>
<feature type="active site" description="Proton acceptor" evidence="6">
    <location>
        <position position="190"/>
    </location>
</feature>
<evidence type="ECO:0000256" key="3">
    <source>
        <dbReference type="ARBA" id="ARBA00022679"/>
    </source>
</evidence>
<dbReference type="InterPro" id="IPR015422">
    <property type="entry name" value="PyrdxlP-dep_Trfase_small"/>
</dbReference>
<protein>
    <submittedName>
        <fullName evidence="9">Pyridoxal phosphate-dependent aminotransferase epsN</fullName>
    </submittedName>
</protein>
<dbReference type="OrthoDB" id="9810913at2"/>
<dbReference type="SUPFAM" id="SSF53383">
    <property type="entry name" value="PLP-dependent transferases"/>
    <property type="match status" value="1"/>
</dbReference>
<dbReference type="EMBL" id="AODL01000022">
    <property type="protein sequence ID" value="EUJ43573.1"/>
    <property type="molecule type" value="Genomic_DNA"/>
</dbReference>
<evidence type="ECO:0000256" key="1">
    <source>
        <dbReference type="ARBA" id="ARBA00001933"/>
    </source>
</evidence>
<dbReference type="Proteomes" id="UP000019248">
    <property type="component" value="Unassembled WGS sequence"/>
</dbReference>
<evidence type="ECO:0000313" key="10">
    <source>
        <dbReference type="Proteomes" id="UP000019248"/>
    </source>
</evidence>
<dbReference type="FunFam" id="3.40.640.10:FF:000090">
    <property type="entry name" value="Pyridoxal phosphate-dependent aminotransferase"/>
    <property type="match status" value="1"/>
</dbReference>
<gene>
    <name evidence="9" type="ORF">PRIP_12374</name>
</gene>
<keyword evidence="3 9" id="KW-0808">Transferase</keyword>
<dbReference type="GO" id="GO:0030170">
    <property type="term" value="F:pyridoxal phosphate binding"/>
    <property type="evidence" value="ECO:0007669"/>
    <property type="project" value="TreeGrafter"/>
</dbReference>
<sequence length="387" mass="42396">MQTPILLSTPHMSGREQVYVQEAFDTNWIAPLGANVTAMEEQIKAYTNANAVCVTSSGTAAIHLALRLLEVGVGDTVFCASFTFIASANPIKYMGADVVFIDSEPETWNMSPEALGRALQDAKERGQLPKAVIVVHLYGQSAKMEEIVAVCEQYGVPIIEDAAESLGSTYKGQQTGTFGDFGIYSFNGNKIITTSGGGALVAKDPAMIEKAVFLATQAREEAPHYQHEQVGYNYRMSNVSAGIGRGQMEVLDERVAARQNIYRYYERSLSNVEGITMMPELAGTVSNHWLTTITLDVEALNMSPYDVMEEMKAANIETRVLWKPLHLQPVFEGTTFYPHDTTQSAICEQLFKTGLCLPSGSNLTEVELERVSKELSRILVESPSIAV</sequence>
<organism evidence="9 10">
    <name type="scientific">Listeria riparia FSL S10-1204</name>
    <dbReference type="NCBI Taxonomy" id="1265816"/>
    <lineage>
        <taxon>Bacteria</taxon>
        <taxon>Bacillati</taxon>
        <taxon>Bacillota</taxon>
        <taxon>Bacilli</taxon>
        <taxon>Bacillales</taxon>
        <taxon>Listeriaceae</taxon>
        <taxon>Listeria</taxon>
    </lineage>
</organism>